<accession>A0ACC1WVG6</accession>
<name>A0ACC1WVG6_MELAZ</name>
<sequence length="110" mass="13016">MTLLRSNQHAYSKIDKEDPEEVRSRRAQFLIYKVLDRVDSRRKPSFLRIRLCRLKVKIGKRLKKLRKSMLVSVSAARISFYKQAITQLKTWKRFFGPAESNIATLPAFFK</sequence>
<dbReference type="Proteomes" id="UP001164539">
    <property type="component" value="Chromosome 13"/>
</dbReference>
<organism evidence="1 2">
    <name type="scientific">Melia azedarach</name>
    <name type="common">Chinaberry tree</name>
    <dbReference type="NCBI Taxonomy" id="155640"/>
    <lineage>
        <taxon>Eukaryota</taxon>
        <taxon>Viridiplantae</taxon>
        <taxon>Streptophyta</taxon>
        <taxon>Embryophyta</taxon>
        <taxon>Tracheophyta</taxon>
        <taxon>Spermatophyta</taxon>
        <taxon>Magnoliopsida</taxon>
        <taxon>eudicotyledons</taxon>
        <taxon>Gunneridae</taxon>
        <taxon>Pentapetalae</taxon>
        <taxon>rosids</taxon>
        <taxon>malvids</taxon>
        <taxon>Sapindales</taxon>
        <taxon>Meliaceae</taxon>
        <taxon>Melia</taxon>
    </lineage>
</organism>
<keyword evidence="2" id="KW-1185">Reference proteome</keyword>
<gene>
    <name evidence="1" type="ORF">OWV82_023082</name>
</gene>
<reference evidence="1 2" key="1">
    <citation type="journal article" date="2023" name="Science">
        <title>Complex scaffold remodeling in plant triterpene biosynthesis.</title>
        <authorList>
            <person name="De La Pena R."/>
            <person name="Hodgson H."/>
            <person name="Liu J.C."/>
            <person name="Stephenson M.J."/>
            <person name="Martin A.C."/>
            <person name="Owen C."/>
            <person name="Harkess A."/>
            <person name="Leebens-Mack J."/>
            <person name="Jimenez L.E."/>
            <person name="Osbourn A."/>
            <person name="Sattely E.S."/>
        </authorList>
    </citation>
    <scope>NUCLEOTIDE SEQUENCE [LARGE SCALE GENOMIC DNA]</scope>
    <source>
        <strain evidence="2">cv. JPN11</strain>
        <tissue evidence="1">Leaf</tissue>
    </source>
</reference>
<evidence type="ECO:0000313" key="2">
    <source>
        <dbReference type="Proteomes" id="UP001164539"/>
    </source>
</evidence>
<proteinExistence type="predicted"/>
<dbReference type="EMBL" id="CM051406">
    <property type="protein sequence ID" value="KAJ4703141.1"/>
    <property type="molecule type" value="Genomic_DNA"/>
</dbReference>
<protein>
    <submittedName>
        <fullName evidence="1">Rhodanese-like domain-containing protein</fullName>
    </submittedName>
</protein>
<comment type="caution">
    <text evidence="1">The sequence shown here is derived from an EMBL/GenBank/DDBJ whole genome shotgun (WGS) entry which is preliminary data.</text>
</comment>
<evidence type="ECO:0000313" key="1">
    <source>
        <dbReference type="EMBL" id="KAJ4703141.1"/>
    </source>
</evidence>